<dbReference type="GO" id="GO:0017004">
    <property type="term" value="P:cytochrome complex assembly"/>
    <property type="evidence" value="ECO:0007669"/>
    <property type="project" value="UniProtKB-KW"/>
</dbReference>
<dbReference type="PANTHER" id="PTHR31566">
    <property type="entry name" value="CYTOCHROME C BIOGENESIS PROTEIN CCS1, CHLOROPLASTIC"/>
    <property type="match status" value="1"/>
</dbReference>
<keyword evidence="5 6" id="KW-0472">Membrane</keyword>
<organism evidence="8">
    <name type="scientific">bioreactor metagenome</name>
    <dbReference type="NCBI Taxonomy" id="1076179"/>
    <lineage>
        <taxon>unclassified sequences</taxon>
        <taxon>metagenomes</taxon>
        <taxon>ecological metagenomes</taxon>
    </lineage>
</organism>
<comment type="caution">
    <text evidence="8">The sequence shown here is derived from an EMBL/GenBank/DDBJ whole genome shotgun (WGS) entry which is preliminary data.</text>
</comment>
<keyword evidence="2 6" id="KW-0812">Transmembrane</keyword>
<dbReference type="InterPro" id="IPR007816">
    <property type="entry name" value="ResB-like_domain"/>
</dbReference>
<evidence type="ECO:0000256" key="2">
    <source>
        <dbReference type="ARBA" id="ARBA00022692"/>
    </source>
</evidence>
<evidence type="ECO:0000256" key="5">
    <source>
        <dbReference type="ARBA" id="ARBA00023136"/>
    </source>
</evidence>
<keyword evidence="4 6" id="KW-1133">Transmembrane helix</keyword>
<name>A0A645E132_9ZZZZ</name>
<evidence type="ECO:0000256" key="3">
    <source>
        <dbReference type="ARBA" id="ARBA00022748"/>
    </source>
</evidence>
<protein>
    <submittedName>
        <fullName evidence="8">Cytochrome c biogenesis protein Ccs1</fullName>
    </submittedName>
</protein>
<sequence length="109" mass="11969">MGQMNLGEVNKINDTVSLTFDGLSSFTGLQVKKDPGVNLVWLGCALLMIGLVLSFYWRPHTISGILETQEESYLHMGAIRGKLAVGAQEEFNQIVADIKKRLASDSVRS</sequence>
<proteinExistence type="predicted"/>
<evidence type="ECO:0000256" key="1">
    <source>
        <dbReference type="ARBA" id="ARBA00004141"/>
    </source>
</evidence>
<evidence type="ECO:0000256" key="6">
    <source>
        <dbReference type="SAM" id="Phobius"/>
    </source>
</evidence>
<dbReference type="AlphaFoldDB" id="A0A645E132"/>
<dbReference type="GO" id="GO:0016020">
    <property type="term" value="C:membrane"/>
    <property type="evidence" value="ECO:0007669"/>
    <property type="project" value="UniProtKB-SubCell"/>
</dbReference>
<comment type="subcellular location">
    <subcellularLocation>
        <location evidence="1">Membrane</location>
        <topology evidence="1">Multi-pass membrane protein</topology>
    </subcellularLocation>
</comment>
<accession>A0A645E132</accession>
<evidence type="ECO:0000259" key="7">
    <source>
        <dbReference type="Pfam" id="PF05140"/>
    </source>
</evidence>
<feature type="domain" description="ResB-like" evidence="7">
    <location>
        <begin position="14"/>
        <end position="91"/>
    </location>
</feature>
<dbReference type="InterPro" id="IPR023494">
    <property type="entry name" value="Cyt_c_bgen_Ccs1/CcsB/ResB"/>
</dbReference>
<gene>
    <name evidence="8" type="primary">ccs1_5</name>
    <name evidence="8" type="ORF">SDC9_142648</name>
</gene>
<dbReference type="Pfam" id="PF05140">
    <property type="entry name" value="ResB"/>
    <property type="match status" value="1"/>
</dbReference>
<dbReference type="EMBL" id="VSSQ01041977">
    <property type="protein sequence ID" value="MPM95494.1"/>
    <property type="molecule type" value="Genomic_DNA"/>
</dbReference>
<evidence type="ECO:0000313" key="8">
    <source>
        <dbReference type="EMBL" id="MPM95494.1"/>
    </source>
</evidence>
<feature type="transmembrane region" description="Helical" evidence="6">
    <location>
        <begin position="39"/>
        <end position="57"/>
    </location>
</feature>
<evidence type="ECO:0000256" key="4">
    <source>
        <dbReference type="ARBA" id="ARBA00022989"/>
    </source>
</evidence>
<reference evidence="8" key="1">
    <citation type="submission" date="2019-08" db="EMBL/GenBank/DDBJ databases">
        <authorList>
            <person name="Kucharzyk K."/>
            <person name="Murdoch R.W."/>
            <person name="Higgins S."/>
            <person name="Loffler F."/>
        </authorList>
    </citation>
    <scope>NUCLEOTIDE SEQUENCE</scope>
</reference>
<keyword evidence="3" id="KW-0201">Cytochrome c-type biogenesis</keyword>